<name>A0A103DXK1_9BURK</name>
<dbReference type="AlphaFoldDB" id="A0A103DXK1"/>
<evidence type="ECO:0000313" key="3">
    <source>
        <dbReference type="Proteomes" id="UP000062788"/>
    </source>
</evidence>
<gene>
    <name evidence="2" type="ORF">WS67_20960</name>
</gene>
<feature type="region of interest" description="Disordered" evidence="1">
    <location>
        <begin position="34"/>
        <end position="63"/>
    </location>
</feature>
<accession>A0A103DXK1</accession>
<comment type="caution">
    <text evidence="2">The sequence shown here is derived from an EMBL/GenBank/DDBJ whole genome shotgun (WGS) entry which is preliminary data.</text>
</comment>
<reference evidence="2 3" key="1">
    <citation type="submission" date="2015-11" db="EMBL/GenBank/DDBJ databases">
        <title>Expanding the genomic diversity of Burkholderia species for the development of highly accurate diagnostics.</title>
        <authorList>
            <person name="Sahl J."/>
            <person name="Keim P."/>
            <person name="Wagner D."/>
        </authorList>
    </citation>
    <scope>NUCLEOTIDE SEQUENCE [LARGE SCALE GENOMIC DNA]</scope>
    <source>
        <strain evidence="2 3">TSV85</strain>
    </source>
</reference>
<sequence length="138" mass="15037">MIAAGGAQYPGVPSSNAARRTRHFRAYSAVYSAHMDRPRTKRSRVNSGSRNGAGPAIRQARPHRIPSSSSRLLVIYTAYLAFSAVFEMAWPPFEMSWPTPAIVLQPASAAVKINSAAAITRFIRFLLINAVASTSARY</sequence>
<dbReference type="Proteomes" id="UP000062788">
    <property type="component" value="Unassembled WGS sequence"/>
</dbReference>
<proteinExistence type="predicted"/>
<evidence type="ECO:0000313" key="2">
    <source>
        <dbReference type="EMBL" id="KVE24567.1"/>
    </source>
</evidence>
<protein>
    <submittedName>
        <fullName evidence="2">Uncharacterized protein</fullName>
    </submittedName>
</protein>
<evidence type="ECO:0000256" key="1">
    <source>
        <dbReference type="SAM" id="MobiDB-lite"/>
    </source>
</evidence>
<keyword evidence="3" id="KW-1185">Reference proteome</keyword>
<organism evidence="2 3">
    <name type="scientific">Burkholderia singularis</name>
    <dbReference type="NCBI Taxonomy" id="1503053"/>
    <lineage>
        <taxon>Bacteria</taxon>
        <taxon>Pseudomonadati</taxon>
        <taxon>Pseudomonadota</taxon>
        <taxon>Betaproteobacteria</taxon>
        <taxon>Burkholderiales</taxon>
        <taxon>Burkholderiaceae</taxon>
        <taxon>Burkholderia</taxon>
        <taxon>pseudomallei group</taxon>
    </lineage>
</organism>
<dbReference type="EMBL" id="LOWA01000054">
    <property type="protein sequence ID" value="KVE24567.1"/>
    <property type="molecule type" value="Genomic_DNA"/>
</dbReference>